<sequence length="391" mass="44478">MSSRKIKKIITRFPNLECGFFAALLVYCLKVCRHLGITTGKLVWEFISTATGVDNPDANPEIIYFNVGEGEYDQHGKERNRSLCEICSLDLIRETYNFLSGRPWIREIFQLVRDNDVDGLAISSHPFNLRELMTALSYNYQDKPQLVLDWLTLAFCGVFECCKAGVPIKDVFTPEHMVQGVACFAPLQLEWFEELLTEATITVKRHRAWANKAVKIAIDKGKFATINVPDIGDVKVLEVWCDSFKTGSAGRQAGYHIVIQWNKDGHCQIHGGHIKEKLENGSIIKRWIHLGMVAKELRLLEAKFRGRKITPDQDWTKSGNIFFVENKTKIPWYLPEFVTSLYNGTMSSRDIPATVIGKPKLFEAVIQSLPKCKLVVQIDKNKKQILEVITA</sequence>
<dbReference type="Proteomes" id="UP000229056">
    <property type="component" value="Unassembled WGS sequence"/>
</dbReference>
<dbReference type="AlphaFoldDB" id="A0A2H0W4T0"/>
<proteinExistence type="predicted"/>
<evidence type="ECO:0000313" key="1">
    <source>
        <dbReference type="EMBL" id="PIS06304.1"/>
    </source>
</evidence>
<name>A0A2H0W4T0_9BACT</name>
<evidence type="ECO:0000313" key="2">
    <source>
        <dbReference type="Proteomes" id="UP000229056"/>
    </source>
</evidence>
<reference evidence="2" key="1">
    <citation type="submission" date="2017-09" db="EMBL/GenBank/DDBJ databases">
        <title>Depth-based differentiation of microbial function through sediment-hosted aquifers and enrichment of novel symbionts in the deep terrestrial subsurface.</title>
        <authorList>
            <person name="Probst A.J."/>
            <person name="Ladd B."/>
            <person name="Jarett J.K."/>
            <person name="Geller-Mcgrath D.E."/>
            <person name="Sieber C.M.K."/>
            <person name="Emerson J.B."/>
            <person name="Anantharaman K."/>
            <person name="Thomas B.C."/>
            <person name="Malmstrom R."/>
            <person name="Stieglmeier M."/>
            <person name="Klingl A."/>
            <person name="Woyke T."/>
            <person name="Ryan C.M."/>
            <person name="Banfield J.F."/>
        </authorList>
    </citation>
    <scope>NUCLEOTIDE SEQUENCE [LARGE SCALE GENOMIC DNA]</scope>
</reference>
<organism evidence="1 2">
    <name type="scientific">Candidatus Buchananbacteria bacterium CG10_big_fil_rev_8_21_14_0_10_33_19</name>
    <dbReference type="NCBI Taxonomy" id="1974525"/>
    <lineage>
        <taxon>Bacteria</taxon>
        <taxon>Candidatus Buchananiibacteriota</taxon>
    </lineage>
</organism>
<accession>A0A2H0W4T0</accession>
<protein>
    <submittedName>
        <fullName evidence="1">Uncharacterized protein</fullName>
    </submittedName>
</protein>
<comment type="caution">
    <text evidence="1">The sequence shown here is derived from an EMBL/GenBank/DDBJ whole genome shotgun (WGS) entry which is preliminary data.</text>
</comment>
<dbReference type="EMBL" id="PEZY01000005">
    <property type="protein sequence ID" value="PIS06304.1"/>
    <property type="molecule type" value="Genomic_DNA"/>
</dbReference>
<gene>
    <name evidence="1" type="ORF">COT80_01915</name>
</gene>